<protein>
    <recommendedName>
        <fullName evidence="2">Metallo-beta-lactamase domain-containing protein</fullName>
    </recommendedName>
</protein>
<dbReference type="EMBL" id="SEOM01000004">
    <property type="protein sequence ID" value="RYM01600.1"/>
    <property type="molecule type" value="Genomic_DNA"/>
</dbReference>
<gene>
    <name evidence="3" type="ORF">EWH08_13095</name>
</gene>
<sequence>MPRNPYYAGPPSDHFDGLRFFNPGQASTDRGLRDLLRWRLGKRAAPWPRSVPVTPTRPAPSSQTLVVTMVGHATVLIQAAGCNILTDPVWSDRASPVAFAGPRRVTAPGVAFDDLPRIDAVLVSHCHYDHLDLGTLARLHARDRPLMVMPLGNDAIVRAHIPDARLATGDWWDAITLAPGIATTLTPAVHWSNRSLADRRMALWSGHFLATPAGTVWFAGDTGFGDGAIFARIAHLGSPDLALLPIGAYAPRWFMAAQHVDPAEAVRIFQIVGARRALGIHWGTFRLTDEPRDEPVLRLGEALAAAGVDPARFVAARPGEVFTDSQGSVDEFEMSGIGQLRTSVFRHPGLDPGSRFSLKRRLDQGSGTPGQARGDE</sequence>
<proteinExistence type="predicted"/>
<feature type="region of interest" description="Disordered" evidence="1">
    <location>
        <begin position="349"/>
        <end position="376"/>
    </location>
</feature>
<dbReference type="PANTHER" id="PTHR15032">
    <property type="entry name" value="N-ACYL-PHOSPHATIDYLETHANOLAMINE-HYDROLYZING PHOSPHOLIPASE D"/>
    <property type="match status" value="1"/>
</dbReference>
<dbReference type="AlphaFoldDB" id="A0A4Q4J7J7"/>
<dbReference type="PANTHER" id="PTHR15032:SF4">
    <property type="entry name" value="N-ACYL-PHOSPHATIDYLETHANOLAMINE-HYDROLYZING PHOSPHOLIPASE D"/>
    <property type="match status" value="1"/>
</dbReference>
<name>A0A4Q4J7J7_9SPHN</name>
<dbReference type="GO" id="GO:0005737">
    <property type="term" value="C:cytoplasm"/>
    <property type="evidence" value="ECO:0007669"/>
    <property type="project" value="TreeGrafter"/>
</dbReference>
<dbReference type="SUPFAM" id="SSF56281">
    <property type="entry name" value="Metallo-hydrolase/oxidoreductase"/>
    <property type="match status" value="1"/>
</dbReference>
<organism evidence="3 4">
    <name type="scientific">Sphingobium indicum</name>
    <dbReference type="NCBI Taxonomy" id="332055"/>
    <lineage>
        <taxon>Bacteria</taxon>
        <taxon>Pseudomonadati</taxon>
        <taxon>Pseudomonadota</taxon>
        <taxon>Alphaproteobacteria</taxon>
        <taxon>Sphingomonadales</taxon>
        <taxon>Sphingomonadaceae</taxon>
        <taxon>Sphingobium</taxon>
    </lineage>
</organism>
<reference evidence="3 4" key="1">
    <citation type="submission" date="2019-02" db="EMBL/GenBank/DDBJ databases">
        <authorList>
            <person name="Feng G."/>
        </authorList>
    </citation>
    <scope>NUCLEOTIDE SEQUENCE [LARGE SCALE GENOMIC DNA]</scope>
    <source>
        <strain evidence="3 4">DSM 26779</strain>
    </source>
</reference>
<accession>A0A4Q4J7J7</accession>
<dbReference type="RefSeq" id="WP_129965549.1">
    <property type="nucleotide sequence ID" value="NZ_JACBZE010000005.1"/>
</dbReference>
<evidence type="ECO:0000256" key="1">
    <source>
        <dbReference type="SAM" id="MobiDB-lite"/>
    </source>
</evidence>
<comment type="caution">
    <text evidence="3">The sequence shown here is derived from an EMBL/GenBank/DDBJ whole genome shotgun (WGS) entry which is preliminary data.</text>
</comment>
<evidence type="ECO:0000313" key="4">
    <source>
        <dbReference type="Proteomes" id="UP000292734"/>
    </source>
</evidence>
<evidence type="ECO:0000259" key="2">
    <source>
        <dbReference type="Pfam" id="PF12706"/>
    </source>
</evidence>
<dbReference type="Proteomes" id="UP000292734">
    <property type="component" value="Unassembled WGS sequence"/>
</dbReference>
<evidence type="ECO:0000313" key="3">
    <source>
        <dbReference type="EMBL" id="RYM01600.1"/>
    </source>
</evidence>
<dbReference type="Gene3D" id="3.60.15.10">
    <property type="entry name" value="Ribonuclease Z/Hydroxyacylglutathione hydrolase-like"/>
    <property type="match status" value="1"/>
</dbReference>
<dbReference type="InterPro" id="IPR036866">
    <property type="entry name" value="RibonucZ/Hydroxyglut_hydro"/>
</dbReference>
<dbReference type="InterPro" id="IPR001279">
    <property type="entry name" value="Metallo-B-lactamas"/>
</dbReference>
<feature type="domain" description="Metallo-beta-lactamase" evidence="2">
    <location>
        <begin position="83"/>
        <end position="282"/>
    </location>
</feature>
<dbReference type="Pfam" id="PF12706">
    <property type="entry name" value="Lactamase_B_2"/>
    <property type="match status" value="1"/>
</dbReference>